<evidence type="ECO:0000256" key="1">
    <source>
        <dbReference type="ARBA" id="ARBA00004141"/>
    </source>
</evidence>
<dbReference type="NCBIfam" id="TIGR00820">
    <property type="entry name" value="zip"/>
    <property type="match status" value="1"/>
</dbReference>
<keyword evidence="4 8" id="KW-0812">Transmembrane</keyword>
<sequence length="360" mass="39659">MDSVVANVVENLHKRDECGENEYSGMLGARISSVFVVLVASTFGAVFPILSSKYSFIRLPGWCFFIAKFFGSGVIIATAFIHLLEPAADALGNDCLGDGWTIYPYAYGICLVTLFIIFFMELLAFRYVDKKLESREGGHSHSHFGDTSAYVKDKKNAESDEEAKLSSGTDENPYPKHFAHANSHVDDDDSKDDLENFYGKLLAIFVLEFGIIFHSVFVGLALATADNEFKTLYPVIVFHQLFEGLGLGTRIAATPWPQGKRWTPWLLAFAYGLCTPIAIAVGLGVRNSYSENHRTALIVNGIFDSISAGILLYTGLVELMAHEFLFTDDFKGDAGFKRMIVAYAIMCVGAGLMALLGRWA</sequence>
<protein>
    <recommendedName>
        <fullName evidence="11">Zinc-regulated transporter 2</fullName>
    </recommendedName>
</protein>
<reference evidence="9 10" key="1">
    <citation type="submission" date="2018-03" db="EMBL/GenBank/DDBJ databases">
        <title>Candida pseudohaemulonii genome assembly and annotation.</title>
        <authorList>
            <person name="Munoz J.F."/>
            <person name="Gade L.G."/>
            <person name="Chow N.A."/>
            <person name="Litvintseva A.P."/>
            <person name="Loparev V.N."/>
            <person name="Cuomo C.A."/>
        </authorList>
    </citation>
    <scope>NUCLEOTIDE SEQUENCE [LARGE SCALE GENOMIC DNA]</scope>
    <source>
        <strain evidence="9 10">B12108</strain>
    </source>
</reference>
<feature type="transmembrane region" description="Helical" evidence="8">
    <location>
        <begin position="201"/>
        <end position="223"/>
    </location>
</feature>
<dbReference type="GO" id="GO:0005886">
    <property type="term" value="C:plasma membrane"/>
    <property type="evidence" value="ECO:0007669"/>
    <property type="project" value="EnsemblFungi"/>
</dbReference>
<feature type="transmembrane region" description="Helical" evidence="8">
    <location>
        <begin position="31"/>
        <end position="50"/>
    </location>
</feature>
<evidence type="ECO:0000256" key="3">
    <source>
        <dbReference type="ARBA" id="ARBA00022448"/>
    </source>
</evidence>
<feature type="transmembrane region" description="Helical" evidence="8">
    <location>
        <begin position="104"/>
        <end position="125"/>
    </location>
</feature>
<evidence type="ECO:0000256" key="7">
    <source>
        <dbReference type="ARBA" id="ARBA00023136"/>
    </source>
</evidence>
<organism evidence="9 10">
    <name type="scientific">Candidozyma pseudohaemuli</name>
    <dbReference type="NCBI Taxonomy" id="418784"/>
    <lineage>
        <taxon>Eukaryota</taxon>
        <taxon>Fungi</taxon>
        <taxon>Dikarya</taxon>
        <taxon>Ascomycota</taxon>
        <taxon>Saccharomycotina</taxon>
        <taxon>Pichiomycetes</taxon>
        <taxon>Metschnikowiaceae</taxon>
        <taxon>Candidozyma</taxon>
    </lineage>
</organism>
<keyword evidence="7 8" id="KW-0472">Membrane</keyword>
<feature type="transmembrane region" description="Helical" evidence="8">
    <location>
        <begin position="336"/>
        <end position="356"/>
    </location>
</feature>
<evidence type="ECO:0000256" key="6">
    <source>
        <dbReference type="ARBA" id="ARBA00023065"/>
    </source>
</evidence>
<dbReference type="InterPro" id="IPR003689">
    <property type="entry name" value="ZIP"/>
</dbReference>
<keyword evidence="6 8" id="KW-0406">Ion transport</keyword>
<dbReference type="Proteomes" id="UP000241107">
    <property type="component" value="Unassembled WGS sequence"/>
</dbReference>
<dbReference type="Pfam" id="PF02535">
    <property type="entry name" value="Zip"/>
    <property type="match status" value="1"/>
</dbReference>
<keyword evidence="5 8" id="KW-1133">Transmembrane helix</keyword>
<name>A0A2P7YH29_9ASCO</name>
<dbReference type="GO" id="GO:0000007">
    <property type="term" value="F:low-affinity zinc ion transmembrane transporter activity"/>
    <property type="evidence" value="ECO:0007669"/>
    <property type="project" value="EnsemblFungi"/>
</dbReference>
<dbReference type="GeneID" id="36568117"/>
<feature type="transmembrane region" description="Helical" evidence="8">
    <location>
        <begin position="62"/>
        <end position="84"/>
    </location>
</feature>
<comment type="caution">
    <text evidence="9">The sequence shown here is derived from an EMBL/GenBank/DDBJ whole genome shotgun (WGS) entry which is preliminary data.</text>
</comment>
<dbReference type="InterPro" id="IPR004698">
    <property type="entry name" value="Zn/Fe_permease_fun/pln"/>
</dbReference>
<evidence type="ECO:0008006" key="11">
    <source>
        <dbReference type="Google" id="ProtNLM"/>
    </source>
</evidence>
<keyword evidence="3 8" id="KW-0813">Transport</keyword>
<dbReference type="EMBL" id="PYFQ01000017">
    <property type="protein sequence ID" value="PSK35272.1"/>
    <property type="molecule type" value="Genomic_DNA"/>
</dbReference>
<evidence type="ECO:0000256" key="4">
    <source>
        <dbReference type="ARBA" id="ARBA00022692"/>
    </source>
</evidence>
<feature type="transmembrane region" description="Helical" evidence="8">
    <location>
        <begin position="265"/>
        <end position="285"/>
    </location>
</feature>
<gene>
    <name evidence="9" type="ORF">C7M61_004730</name>
</gene>
<proteinExistence type="inferred from homology"/>
<evidence type="ECO:0000256" key="2">
    <source>
        <dbReference type="ARBA" id="ARBA00006939"/>
    </source>
</evidence>
<dbReference type="OrthoDB" id="448280at2759"/>
<evidence type="ECO:0000256" key="8">
    <source>
        <dbReference type="RuleBase" id="RU362088"/>
    </source>
</evidence>
<dbReference type="PANTHER" id="PTHR11040">
    <property type="entry name" value="ZINC/IRON TRANSPORTER"/>
    <property type="match status" value="1"/>
</dbReference>
<evidence type="ECO:0000313" key="10">
    <source>
        <dbReference type="Proteomes" id="UP000241107"/>
    </source>
</evidence>
<dbReference type="RefSeq" id="XP_024711797.1">
    <property type="nucleotide sequence ID" value="XM_024860047.1"/>
</dbReference>
<comment type="caution">
    <text evidence="8">Lacks conserved residue(s) required for the propagation of feature annotation.</text>
</comment>
<evidence type="ECO:0000313" key="9">
    <source>
        <dbReference type="EMBL" id="PSK35272.1"/>
    </source>
</evidence>
<dbReference type="GO" id="GO:0071578">
    <property type="term" value="P:zinc ion import across plasma membrane"/>
    <property type="evidence" value="ECO:0007669"/>
    <property type="project" value="EnsemblFungi"/>
</dbReference>
<accession>A0A2P7YH29</accession>
<dbReference type="STRING" id="418784.A0A2P7YH29"/>
<evidence type="ECO:0000256" key="5">
    <source>
        <dbReference type="ARBA" id="ARBA00022989"/>
    </source>
</evidence>
<comment type="similarity">
    <text evidence="2 8">Belongs to the ZIP transporter (TC 2.A.5) family.</text>
</comment>
<dbReference type="AlphaFoldDB" id="A0A2P7YH29"/>
<keyword evidence="10" id="KW-1185">Reference proteome</keyword>
<dbReference type="VEuPathDB" id="FungiDB:C7M61_004730"/>
<comment type="subcellular location">
    <subcellularLocation>
        <location evidence="1 8">Membrane</location>
        <topology evidence="1 8">Multi-pass membrane protein</topology>
    </subcellularLocation>
</comment>
<feature type="transmembrane region" description="Helical" evidence="8">
    <location>
        <begin position="297"/>
        <end position="316"/>
    </location>
</feature>
<dbReference type="PANTHER" id="PTHR11040:SF69">
    <property type="entry name" value="ZINC-REGULATED TRANSPORTER 2"/>
    <property type="match status" value="1"/>
</dbReference>